<dbReference type="CDD" id="cd19499">
    <property type="entry name" value="RecA-like_ClpB_Hsp104-like"/>
    <property type="match status" value="1"/>
</dbReference>
<comment type="similarity">
    <text evidence="1 7">Belongs to the ClpA/ClpB family.</text>
</comment>
<protein>
    <recommendedName>
        <fullName evidence="10">Clp R domain-containing protein</fullName>
    </recommendedName>
</protein>
<dbReference type="GO" id="GO:0016887">
    <property type="term" value="F:ATP hydrolysis activity"/>
    <property type="evidence" value="ECO:0007669"/>
    <property type="project" value="InterPro"/>
</dbReference>
<dbReference type="InterPro" id="IPR019489">
    <property type="entry name" value="Clp_ATPase_C"/>
</dbReference>
<dbReference type="Gene3D" id="1.10.8.60">
    <property type="match status" value="1"/>
</dbReference>
<dbReference type="InterPro" id="IPR050130">
    <property type="entry name" value="ClpA_ClpB"/>
</dbReference>
<dbReference type="PANTHER" id="PTHR11638:SF18">
    <property type="entry name" value="HEAT SHOCK PROTEIN 104"/>
    <property type="match status" value="1"/>
</dbReference>
<keyword evidence="4 7" id="KW-0067">ATP-binding</keyword>
<dbReference type="CDD" id="cd00009">
    <property type="entry name" value="AAA"/>
    <property type="match status" value="1"/>
</dbReference>
<reference evidence="11 12" key="1">
    <citation type="journal article" date="2024" name="Nat. Commun.">
        <title>Phylogenomics reveals the evolutionary origins of lichenization in chlorophyte algae.</title>
        <authorList>
            <person name="Puginier C."/>
            <person name="Libourel C."/>
            <person name="Otte J."/>
            <person name="Skaloud P."/>
            <person name="Haon M."/>
            <person name="Grisel S."/>
            <person name="Petersen M."/>
            <person name="Berrin J.G."/>
            <person name="Delaux P.M."/>
            <person name="Dal Grande F."/>
            <person name="Keller J."/>
        </authorList>
    </citation>
    <scope>NUCLEOTIDE SEQUENCE [LARGE SCALE GENOMIC DNA]</scope>
    <source>
        <strain evidence="11 12">SAG 2043</strain>
    </source>
</reference>
<dbReference type="Pfam" id="PF17871">
    <property type="entry name" value="AAA_lid_9"/>
    <property type="match status" value="1"/>
</dbReference>
<dbReference type="GO" id="GO:0034605">
    <property type="term" value="P:cellular response to heat"/>
    <property type="evidence" value="ECO:0007669"/>
    <property type="project" value="TreeGrafter"/>
</dbReference>
<evidence type="ECO:0000256" key="9">
    <source>
        <dbReference type="SAM" id="MobiDB-lite"/>
    </source>
</evidence>
<dbReference type="GO" id="GO:0042026">
    <property type="term" value="P:protein refolding"/>
    <property type="evidence" value="ECO:0007669"/>
    <property type="project" value="InterPro"/>
</dbReference>
<dbReference type="Gene3D" id="3.40.50.300">
    <property type="entry name" value="P-loop containing nucleotide triphosphate hydrolases"/>
    <property type="match status" value="3"/>
</dbReference>
<dbReference type="InterPro" id="IPR028299">
    <property type="entry name" value="ClpA/B_CS2"/>
</dbReference>
<dbReference type="FunFam" id="1.10.8.60:FF:000017">
    <property type="entry name" value="ATP-dependent chaperone ClpB"/>
    <property type="match status" value="1"/>
</dbReference>
<name>A0AAW1PTI0_9CHLO</name>
<organism evidence="11 12">
    <name type="scientific">[Myrmecia] bisecta</name>
    <dbReference type="NCBI Taxonomy" id="41462"/>
    <lineage>
        <taxon>Eukaryota</taxon>
        <taxon>Viridiplantae</taxon>
        <taxon>Chlorophyta</taxon>
        <taxon>core chlorophytes</taxon>
        <taxon>Trebouxiophyceae</taxon>
        <taxon>Trebouxiales</taxon>
        <taxon>Trebouxiaceae</taxon>
        <taxon>Myrmecia</taxon>
    </lineage>
</organism>
<evidence type="ECO:0000259" key="10">
    <source>
        <dbReference type="PROSITE" id="PS51903"/>
    </source>
</evidence>
<dbReference type="InterPro" id="IPR001270">
    <property type="entry name" value="ClpA/B"/>
</dbReference>
<keyword evidence="5 7" id="KW-0143">Chaperone</keyword>
<dbReference type="GO" id="GO:0005737">
    <property type="term" value="C:cytoplasm"/>
    <property type="evidence" value="ECO:0007669"/>
    <property type="project" value="InterPro"/>
</dbReference>
<evidence type="ECO:0000256" key="7">
    <source>
        <dbReference type="RuleBase" id="RU004432"/>
    </source>
</evidence>
<keyword evidence="12" id="KW-1185">Reference proteome</keyword>
<dbReference type="AlphaFoldDB" id="A0AAW1PTI0"/>
<dbReference type="FunFam" id="3.40.50.300:FF:000120">
    <property type="entry name" value="ATP-dependent chaperone ClpB"/>
    <property type="match status" value="1"/>
</dbReference>
<dbReference type="SUPFAM" id="SSF81923">
    <property type="entry name" value="Double Clp-N motif"/>
    <property type="match status" value="1"/>
</dbReference>
<keyword evidence="3 7" id="KW-0547">Nucleotide-binding</keyword>
<dbReference type="SMART" id="SM01086">
    <property type="entry name" value="ClpB_D2-small"/>
    <property type="match status" value="1"/>
</dbReference>
<dbReference type="PROSITE" id="PS00870">
    <property type="entry name" value="CLPAB_1"/>
    <property type="match status" value="1"/>
</dbReference>
<dbReference type="Pfam" id="PF00004">
    <property type="entry name" value="AAA"/>
    <property type="match status" value="1"/>
</dbReference>
<proteinExistence type="inferred from homology"/>
<dbReference type="SUPFAM" id="SSF52540">
    <property type="entry name" value="P-loop containing nucleoside triphosphate hydrolases"/>
    <property type="match status" value="2"/>
</dbReference>
<feature type="compositionally biased region" description="Polar residues" evidence="9">
    <location>
        <begin position="37"/>
        <end position="47"/>
    </location>
</feature>
<dbReference type="SMART" id="SM00382">
    <property type="entry name" value="AAA"/>
    <property type="match status" value="2"/>
</dbReference>
<dbReference type="PROSITE" id="PS51903">
    <property type="entry name" value="CLP_R"/>
    <property type="match status" value="1"/>
</dbReference>
<dbReference type="Pfam" id="PF02861">
    <property type="entry name" value="Clp_N"/>
    <property type="match status" value="1"/>
</dbReference>
<feature type="region of interest" description="Disordered" evidence="9">
    <location>
        <begin position="24"/>
        <end position="47"/>
    </location>
</feature>
<dbReference type="InterPro" id="IPR003593">
    <property type="entry name" value="AAA+_ATPase"/>
</dbReference>
<dbReference type="FunFam" id="3.40.50.300:FF:000010">
    <property type="entry name" value="Chaperone clpB 1, putative"/>
    <property type="match status" value="1"/>
</dbReference>
<dbReference type="InterPro" id="IPR003959">
    <property type="entry name" value="ATPase_AAA_core"/>
</dbReference>
<keyword evidence="2 6" id="KW-0677">Repeat</keyword>
<evidence type="ECO:0000256" key="2">
    <source>
        <dbReference type="ARBA" id="ARBA00022737"/>
    </source>
</evidence>
<dbReference type="InterPro" id="IPR017730">
    <property type="entry name" value="Chaperonin_ClpB"/>
</dbReference>
<dbReference type="InterPro" id="IPR036628">
    <property type="entry name" value="Clp_N_dom_sf"/>
</dbReference>
<dbReference type="InterPro" id="IPR004176">
    <property type="entry name" value="Clp_R_N"/>
</dbReference>
<dbReference type="GO" id="GO:0005524">
    <property type="term" value="F:ATP binding"/>
    <property type="evidence" value="ECO:0007669"/>
    <property type="project" value="UniProtKB-KW"/>
</dbReference>
<evidence type="ECO:0000313" key="11">
    <source>
        <dbReference type="EMBL" id="KAK9811777.1"/>
    </source>
</evidence>
<dbReference type="FunFam" id="3.40.50.300:FF:000025">
    <property type="entry name" value="ATP-dependent Clp protease subunit"/>
    <property type="match status" value="1"/>
</dbReference>
<dbReference type="Pfam" id="PF07724">
    <property type="entry name" value="AAA_2"/>
    <property type="match status" value="1"/>
</dbReference>
<comment type="caution">
    <text evidence="11">The sequence shown here is derived from an EMBL/GenBank/DDBJ whole genome shotgun (WGS) entry which is preliminary data.</text>
</comment>
<sequence length="986" mass="109955">MKTGALGRSITQRQLAAPCSATRPVVPSAARGPQPVASCSSRCQPQAQIPPSYNGFRSLSGTLLRQPVVTDLRSAVPKLRTPNPRRSLATRAQQGEGGKRISQNEFTEKAWQAIVTAPEIAKNCSHQIVETEHLLKALLEQPNGLARRIISKAGGNPSVLLDKVDTYIRKQPRVTGDSNQVLGRNLEALVTGAQKLKNEWKDDFVSVEHLLEAFLDDQHFGQQLFKQEGLNKAQIDKAIKDIRGSNRVTDQDPEGKYEALSKFARDLTAAAREGKLDPVIGRDDEIRRCVQILSRRTKNNPVVIGEPGVGKTAIAEGLAQRIVQGDVPQALQDRVLMALDMGSLVAGAKYRGEFEDRLKAVIKEVTDSNGRIILFIDEIHTVVGAGATSGAMDAGNLLKPMLGRGELRCIGATTLDEYRKYIEKDPALERRFQQVYVDQPSVEDTISILRGLRERYELHHGVRISDSALVEAAVMSDRYIADRFLPDKAIDLVDEAAAKLKMEITSKPVHLDEIDRKVRQLEMERLSLSKGGVSDRATQGRLDILNSQLDSLKREQRDLTQQWEKEKEDMDRLQGTKEEIDRVNLEIQSAERDYDLNRAAELKYGTLLQLQRQIKQAEEALQRQANGNRMLREEVTERDIDEVVAKWTGIPITKLVESEREKLLSLTDELHRRVIGQDEAVEAVADAIQRSRAGLADPDRPIASFMFLGPTGVGKTELAKALAEYLFNTQEAMVRLDMSEYMEKHTVSRLVGAPPGYVGYDEGGQLTEAVRRRPYAVVLFDEVEKAHADVFNILLQILDDGRVTDSQGRKVSFKNTIIIMTSNMGSQDILAHLGAPVDQIKDLVMLQVRQHFRPEFVNRVDEFIVFKGLTKEEIKKIVCIQAKRVQKRLNAKKITIKLDDSAVDFLAARGYDPVYGARPVKRAVQRELETLLAKALLRGEIQEEDAVTVKAPGGENAEHLVFEREGGPRDNGSRSNNSALPFEVAH</sequence>
<feature type="compositionally biased region" description="Basic and acidic residues" evidence="9">
    <location>
        <begin position="961"/>
        <end position="972"/>
    </location>
</feature>
<keyword evidence="8" id="KW-0175">Coiled coil</keyword>
<dbReference type="NCBIfam" id="TIGR03346">
    <property type="entry name" value="chaperone_ClpB"/>
    <property type="match status" value="1"/>
</dbReference>
<dbReference type="InterPro" id="IPR027417">
    <property type="entry name" value="P-loop_NTPase"/>
</dbReference>
<feature type="region of interest" description="Disordered" evidence="9">
    <location>
        <begin position="80"/>
        <end position="103"/>
    </location>
</feature>
<evidence type="ECO:0000313" key="12">
    <source>
        <dbReference type="Proteomes" id="UP001489004"/>
    </source>
</evidence>
<dbReference type="InterPro" id="IPR041546">
    <property type="entry name" value="ClpA/ClpB_AAA_lid"/>
</dbReference>
<evidence type="ECO:0000256" key="3">
    <source>
        <dbReference type="ARBA" id="ARBA00022741"/>
    </source>
</evidence>
<dbReference type="PRINTS" id="PR00300">
    <property type="entry name" value="CLPPROTEASEA"/>
</dbReference>
<dbReference type="PANTHER" id="PTHR11638">
    <property type="entry name" value="ATP-DEPENDENT CLP PROTEASE"/>
    <property type="match status" value="1"/>
</dbReference>
<feature type="region of interest" description="Disordered" evidence="9">
    <location>
        <begin position="961"/>
        <end position="986"/>
    </location>
</feature>
<evidence type="ECO:0000256" key="5">
    <source>
        <dbReference type="ARBA" id="ARBA00023186"/>
    </source>
</evidence>
<evidence type="ECO:0000256" key="1">
    <source>
        <dbReference type="ARBA" id="ARBA00008675"/>
    </source>
</evidence>
<feature type="domain" description="Clp R" evidence="10">
    <location>
        <begin position="101"/>
        <end position="245"/>
    </location>
</feature>
<evidence type="ECO:0000256" key="4">
    <source>
        <dbReference type="ARBA" id="ARBA00022840"/>
    </source>
</evidence>
<dbReference type="InterPro" id="IPR018368">
    <property type="entry name" value="ClpA/B_CS1"/>
</dbReference>
<evidence type="ECO:0000256" key="6">
    <source>
        <dbReference type="PROSITE-ProRule" id="PRU01251"/>
    </source>
</evidence>
<dbReference type="Proteomes" id="UP001489004">
    <property type="component" value="Unassembled WGS sequence"/>
</dbReference>
<feature type="coiled-coil region" evidence="8">
    <location>
        <begin position="542"/>
        <end position="634"/>
    </location>
</feature>
<evidence type="ECO:0000256" key="8">
    <source>
        <dbReference type="SAM" id="Coils"/>
    </source>
</evidence>
<gene>
    <name evidence="11" type="ORF">WJX72_009807</name>
</gene>
<dbReference type="Pfam" id="PF10431">
    <property type="entry name" value="ClpB_D2-small"/>
    <property type="match status" value="1"/>
</dbReference>
<dbReference type="EMBL" id="JALJOR010000009">
    <property type="protein sequence ID" value="KAK9811777.1"/>
    <property type="molecule type" value="Genomic_DNA"/>
</dbReference>
<accession>A0AAW1PTI0</accession>
<dbReference type="Gene3D" id="1.10.1780.10">
    <property type="entry name" value="Clp, N-terminal domain"/>
    <property type="match status" value="1"/>
</dbReference>
<dbReference type="PROSITE" id="PS00871">
    <property type="entry name" value="CLPAB_2"/>
    <property type="match status" value="1"/>
</dbReference>